<name>A0A2N3Q0L9_9PROT</name>
<reference evidence="7" key="1">
    <citation type="submission" date="2017-12" db="EMBL/GenBank/DDBJ databases">
        <title>Draft genome sequence of Telmatospirillum siberiense 26-4b1T, an acidotolerant peatland alphaproteobacterium potentially involved in sulfur cycling.</title>
        <authorList>
            <person name="Hausmann B."/>
            <person name="Pjevac P."/>
            <person name="Schreck K."/>
            <person name="Herbold C.W."/>
            <person name="Daims H."/>
            <person name="Wagner M."/>
            <person name="Pester M."/>
            <person name="Loy A."/>
        </authorList>
    </citation>
    <scope>NUCLEOTIDE SEQUENCE [LARGE SCALE GENOMIC DNA]</scope>
    <source>
        <strain evidence="7">26-4b1</strain>
    </source>
</reference>
<dbReference type="Gene3D" id="1.10.357.10">
    <property type="entry name" value="Tetracycline Repressor, domain 2"/>
    <property type="match status" value="1"/>
</dbReference>
<dbReference type="PRINTS" id="PR00455">
    <property type="entry name" value="HTHTETR"/>
</dbReference>
<dbReference type="PANTHER" id="PTHR30055:SF146">
    <property type="entry name" value="HTH-TYPE TRANSCRIPTIONAL DUAL REGULATOR CECR"/>
    <property type="match status" value="1"/>
</dbReference>
<dbReference type="InterPro" id="IPR001647">
    <property type="entry name" value="HTH_TetR"/>
</dbReference>
<dbReference type="SUPFAM" id="SSF48498">
    <property type="entry name" value="Tetracyclin repressor-like, C-terminal domain"/>
    <property type="match status" value="1"/>
</dbReference>
<dbReference type="EMBL" id="PIUM01000002">
    <property type="protein sequence ID" value="PKU26196.1"/>
    <property type="molecule type" value="Genomic_DNA"/>
</dbReference>
<dbReference type="AlphaFoldDB" id="A0A2N3Q0L9"/>
<dbReference type="Pfam" id="PF00440">
    <property type="entry name" value="TetR_N"/>
    <property type="match status" value="1"/>
</dbReference>
<evidence type="ECO:0000313" key="6">
    <source>
        <dbReference type="EMBL" id="PKU26196.1"/>
    </source>
</evidence>
<organism evidence="6 7">
    <name type="scientific">Telmatospirillum siberiense</name>
    <dbReference type="NCBI Taxonomy" id="382514"/>
    <lineage>
        <taxon>Bacteria</taxon>
        <taxon>Pseudomonadati</taxon>
        <taxon>Pseudomonadota</taxon>
        <taxon>Alphaproteobacteria</taxon>
        <taxon>Rhodospirillales</taxon>
        <taxon>Rhodospirillaceae</taxon>
        <taxon>Telmatospirillum</taxon>
    </lineage>
</organism>
<keyword evidence="7" id="KW-1185">Reference proteome</keyword>
<keyword evidence="3" id="KW-0804">Transcription</keyword>
<evidence type="ECO:0000256" key="3">
    <source>
        <dbReference type="ARBA" id="ARBA00023163"/>
    </source>
</evidence>
<dbReference type="InterPro" id="IPR050109">
    <property type="entry name" value="HTH-type_TetR-like_transc_reg"/>
</dbReference>
<comment type="caution">
    <text evidence="6">The sequence shown here is derived from an EMBL/GenBank/DDBJ whole genome shotgun (WGS) entry which is preliminary data.</text>
</comment>
<feature type="domain" description="HTH tetR-type" evidence="5">
    <location>
        <begin position="17"/>
        <end position="77"/>
    </location>
</feature>
<keyword evidence="1" id="KW-0805">Transcription regulation</keyword>
<evidence type="ECO:0000256" key="2">
    <source>
        <dbReference type="ARBA" id="ARBA00023125"/>
    </source>
</evidence>
<dbReference type="Pfam" id="PF14246">
    <property type="entry name" value="TetR_C_7"/>
    <property type="match status" value="1"/>
</dbReference>
<sequence length="234" mass="25682">MSRPRKIVTATENGPAPSKHDRILTAAREIFMEMGYGAASMDAVAARANVSKATIYTHFDNKRDLFEQVLRGRCQCVFADADIMGDIGEAGDVRSLLRRLAGNMLEVILSPEALAINRVVVAEAPRLPEVGETFYAAGPTTAMGRLTRMFNDLSSRGLLTIPPEEAPLVAELFLNMLKGDAHMRELLKVSPRRQNHRRLIEIAVDLILARYASSDSVPTSVRVPTIPATDRNAL</sequence>
<dbReference type="GO" id="GO:0000976">
    <property type="term" value="F:transcription cis-regulatory region binding"/>
    <property type="evidence" value="ECO:0007669"/>
    <property type="project" value="TreeGrafter"/>
</dbReference>
<dbReference type="InterPro" id="IPR023772">
    <property type="entry name" value="DNA-bd_HTH_TetR-type_CS"/>
</dbReference>
<dbReference type="InterPro" id="IPR039536">
    <property type="entry name" value="TetR_C_Proteobacteria"/>
</dbReference>
<evidence type="ECO:0000313" key="7">
    <source>
        <dbReference type="Proteomes" id="UP000233293"/>
    </source>
</evidence>
<proteinExistence type="predicted"/>
<dbReference type="GO" id="GO:0003700">
    <property type="term" value="F:DNA-binding transcription factor activity"/>
    <property type="evidence" value="ECO:0007669"/>
    <property type="project" value="TreeGrafter"/>
</dbReference>
<protein>
    <submittedName>
        <fullName evidence="6">Transcriptional regulator</fullName>
    </submittedName>
</protein>
<accession>A0A2N3Q0L9</accession>
<dbReference type="Proteomes" id="UP000233293">
    <property type="component" value="Unassembled WGS sequence"/>
</dbReference>
<evidence type="ECO:0000256" key="1">
    <source>
        <dbReference type="ARBA" id="ARBA00023015"/>
    </source>
</evidence>
<evidence type="ECO:0000256" key="4">
    <source>
        <dbReference type="PROSITE-ProRule" id="PRU00335"/>
    </source>
</evidence>
<dbReference type="SUPFAM" id="SSF46689">
    <property type="entry name" value="Homeodomain-like"/>
    <property type="match status" value="1"/>
</dbReference>
<gene>
    <name evidence="6" type="ORF">CWS72_03480</name>
</gene>
<dbReference type="PROSITE" id="PS50977">
    <property type="entry name" value="HTH_TETR_2"/>
    <property type="match status" value="1"/>
</dbReference>
<feature type="DNA-binding region" description="H-T-H motif" evidence="4">
    <location>
        <begin position="40"/>
        <end position="59"/>
    </location>
</feature>
<dbReference type="OrthoDB" id="9816431at2"/>
<dbReference type="InterPro" id="IPR009057">
    <property type="entry name" value="Homeodomain-like_sf"/>
</dbReference>
<dbReference type="PANTHER" id="PTHR30055">
    <property type="entry name" value="HTH-TYPE TRANSCRIPTIONAL REGULATOR RUTR"/>
    <property type="match status" value="1"/>
</dbReference>
<evidence type="ECO:0000259" key="5">
    <source>
        <dbReference type="PROSITE" id="PS50977"/>
    </source>
</evidence>
<keyword evidence="2 4" id="KW-0238">DNA-binding</keyword>
<dbReference type="RefSeq" id="WP_101249157.1">
    <property type="nucleotide sequence ID" value="NZ_PIUM01000002.1"/>
</dbReference>
<dbReference type="PROSITE" id="PS01081">
    <property type="entry name" value="HTH_TETR_1"/>
    <property type="match status" value="1"/>
</dbReference>
<dbReference type="Gene3D" id="1.10.10.60">
    <property type="entry name" value="Homeodomain-like"/>
    <property type="match status" value="1"/>
</dbReference>
<dbReference type="InterPro" id="IPR036271">
    <property type="entry name" value="Tet_transcr_reg_TetR-rel_C_sf"/>
</dbReference>
<dbReference type="FunFam" id="1.10.10.60:FF:000141">
    <property type="entry name" value="TetR family transcriptional regulator"/>
    <property type="match status" value="1"/>
</dbReference>